<dbReference type="InterPro" id="IPR049730">
    <property type="entry name" value="SNF2/RAD54-like_C"/>
</dbReference>
<dbReference type="InterPro" id="IPR001650">
    <property type="entry name" value="Helicase_C-like"/>
</dbReference>
<keyword evidence="8" id="KW-1185">Reference proteome</keyword>
<organism evidence="7 8">
    <name type="scientific">Ophiocordyceps polyrhachis-furcata BCC 54312</name>
    <dbReference type="NCBI Taxonomy" id="1330021"/>
    <lineage>
        <taxon>Eukaryota</taxon>
        <taxon>Fungi</taxon>
        <taxon>Dikarya</taxon>
        <taxon>Ascomycota</taxon>
        <taxon>Pezizomycotina</taxon>
        <taxon>Sordariomycetes</taxon>
        <taxon>Hypocreomycetidae</taxon>
        <taxon>Hypocreales</taxon>
        <taxon>Ophiocordycipitaceae</taxon>
        <taxon>Ophiocordyceps</taxon>
    </lineage>
</organism>
<evidence type="ECO:0000256" key="3">
    <source>
        <dbReference type="ARBA" id="ARBA00022840"/>
    </source>
</evidence>
<dbReference type="InterPro" id="IPR014001">
    <property type="entry name" value="Helicase_ATP-bd"/>
</dbReference>
<dbReference type="Pfam" id="PF00271">
    <property type="entry name" value="Helicase_C"/>
    <property type="match status" value="1"/>
</dbReference>
<dbReference type="PANTHER" id="PTHR10799">
    <property type="entry name" value="SNF2/RAD54 HELICASE FAMILY"/>
    <property type="match status" value="1"/>
</dbReference>
<feature type="compositionally biased region" description="Pro residues" evidence="4">
    <location>
        <begin position="54"/>
        <end position="70"/>
    </location>
</feature>
<dbReference type="SMART" id="SM00487">
    <property type="entry name" value="DEXDc"/>
    <property type="match status" value="1"/>
</dbReference>
<keyword evidence="3" id="KW-0067">ATP-binding</keyword>
<keyword evidence="1" id="KW-0547">Nucleotide-binding</keyword>
<feature type="region of interest" description="Disordered" evidence="4">
    <location>
        <begin position="47"/>
        <end position="137"/>
    </location>
</feature>
<dbReference type="AlphaFoldDB" id="A0A367LAH7"/>
<dbReference type="InterPro" id="IPR038718">
    <property type="entry name" value="SNF2-like_sf"/>
</dbReference>
<keyword evidence="2" id="KW-0378">Hydrolase</keyword>
<evidence type="ECO:0000259" key="6">
    <source>
        <dbReference type="PROSITE" id="PS51194"/>
    </source>
</evidence>
<name>A0A367LAH7_9HYPO</name>
<dbReference type="InterPro" id="IPR000330">
    <property type="entry name" value="SNF2_N"/>
</dbReference>
<sequence length="870" mass="98352">MDAETKKRIRQIIDVFGCQYSIESIREALRNCHNDLDDAVNWLQSRPLRKSPSLPSPPPPTPPPPPPPPSRRLVSKGKLKQQAINNNNKPLPRSSPIASPQSSPQSSPPKQPRRRLVQGLRKEAMDAPSSDDPLTVDDKDAFRLQDSPEIAADDHEQARVLACINSSPLAELVAMTGLKESLIQPLVDKRPFVGLDQARRVSSTNKKSGSRKAVKISVGESVVDAVGIFLRSVSAIDDVVAKCEVKAQMVKTVVDGWELDSFGFNKNSSGRASPDKDLPPTPSSLPANSRYKRPLLPRQPRLMDGHCEMKPFQLFGLNWLALLYNYDIGCILADEMGLGKTCQVISFICHLVEDHERKGRRGRRPWPNLIVVPPSTYNNWLMELERFAPGLSVVGYRGSQSERAEIAYDVREEPAAYHVVLATYSQINCETDVEAMQSIRLNAAIFDEGHKMKNPETKIYQDLRRIPASWKMLLTGTPVQNNLMEMTSLLSFINPRMFEGCMKHVQYIFSQKISIRDVSNEAFLYNERVRRARTILGPFILQRRKDQVLSSMPAKYSTIVRCEMSETQRSVYDEYEKLFKMEPRQRGASEATRRGRQNDQNNVWMQLRKAALHPLLFRRHFTDAATEKMGKLLMERVPQSELHQPDLGHLIEELRHSSDFELHLWCRDYPRLLQQYDMPASAEMDSGKVKKLLELVEGYQAKGDRALVFSKFSRVIELLQEVLALREIDHRVLMGNTKVAERQALIDEFNSDPTIAVFLLTTGAGGTGINLTAANKVIIFDQSENPQDDIQAENRAHRLGQTRDVEVVRLISSDTMEELMLKACRKKIELAEKVTGAATACEFEEFGGDGRMELEVRKMMGQQEMTPGLS</sequence>
<dbReference type="SUPFAM" id="SSF52540">
    <property type="entry name" value="P-loop containing nucleoside triphosphate hydrolases"/>
    <property type="match status" value="2"/>
</dbReference>
<evidence type="ECO:0000256" key="4">
    <source>
        <dbReference type="SAM" id="MobiDB-lite"/>
    </source>
</evidence>
<dbReference type="InterPro" id="IPR009060">
    <property type="entry name" value="UBA-like_sf"/>
</dbReference>
<feature type="compositionally biased region" description="Low complexity" evidence="4">
    <location>
        <begin position="92"/>
        <end position="105"/>
    </location>
</feature>
<dbReference type="SUPFAM" id="SSF46934">
    <property type="entry name" value="UBA-like"/>
    <property type="match status" value="1"/>
</dbReference>
<proteinExistence type="predicted"/>
<dbReference type="OrthoDB" id="5857104at2759"/>
<evidence type="ECO:0000256" key="1">
    <source>
        <dbReference type="ARBA" id="ARBA00022741"/>
    </source>
</evidence>
<dbReference type="Gene3D" id="3.40.50.300">
    <property type="entry name" value="P-loop containing nucleotide triphosphate hydrolases"/>
    <property type="match status" value="1"/>
</dbReference>
<reference evidence="7 8" key="1">
    <citation type="journal article" date="2015" name="BMC Genomics">
        <title>Insights from the genome of Ophiocordyceps polyrhachis-furcata to pathogenicity and host specificity in insect fungi.</title>
        <authorList>
            <person name="Wichadakul D."/>
            <person name="Kobmoo N."/>
            <person name="Ingsriswang S."/>
            <person name="Tangphatsornruang S."/>
            <person name="Chantasingh D."/>
            <person name="Luangsa-ard J.J."/>
            <person name="Eurwilaichitr L."/>
        </authorList>
    </citation>
    <scope>NUCLEOTIDE SEQUENCE [LARGE SCALE GENOMIC DNA]</scope>
    <source>
        <strain evidence="7 8">BCC 54312</strain>
    </source>
</reference>
<dbReference type="STRING" id="1330021.A0A367LAH7"/>
<evidence type="ECO:0000313" key="8">
    <source>
        <dbReference type="Proteomes" id="UP000253664"/>
    </source>
</evidence>
<dbReference type="GO" id="GO:0005524">
    <property type="term" value="F:ATP binding"/>
    <property type="evidence" value="ECO:0007669"/>
    <property type="project" value="InterPro"/>
</dbReference>
<dbReference type="Pfam" id="PF00176">
    <property type="entry name" value="SNF2-rel_dom"/>
    <property type="match status" value="1"/>
</dbReference>
<dbReference type="PROSITE" id="PS51192">
    <property type="entry name" value="HELICASE_ATP_BIND_1"/>
    <property type="match status" value="1"/>
</dbReference>
<dbReference type="SMART" id="SM00490">
    <property type="entry name" value="HELICc"/>
    <property type="match status" value="1"/>
</dbReference>
<feature type="region of interest" description="Disordered" evidence="4">
    <location>
        <begin position="268"/>
        <end position="292"/>
    </location>
</feature>
<dbReference type="Gene3D" id="3.40.50.10810">
    <property type="entry name" value="Tandem AAA-ATPase domain"/>
    <property type="match status" value="1"/>
</dbReference>
<comment type="caution">
    <text evidence="7">The sequence shown here is derived from an EMBL/GenBank/DDBJ whole genome shotgun (WGS) entry which is preliminary data.</text>
</comment>
<evidence type="ECO:0000256" key="2">
    <source>
        <dbReference type="ARBA" id="ARBA00022801"/>
    </source>
</evidence>
<dbReference type="InterPro" id="IPR027417">
    <property type="entry name" value="P-loop_NTPase"/>
</dbReference>
<accession>A0A367LAH7</accession>
<evidence type="ECO:0000259" key="5">
    <source>
        <dbReference type="PROSITE" id="PS51192"/>
    </source>
</evidence>
<dbReference type="EMBL" id="LKCN02000010">
    <property type="protein sequence ID" value="RCI11421.1"/>
    <property type="molecule type" value="Genomic_DNA"/>
</dbReference>
<feature type="domain" description="Helicase C-terminal" evidence="6">
    <location>
        <begin position="688"/>
        <end position="860"/>
    </location>
</feature>
<dbReference type="CDD" id="cd18793">
    <property type="entry name" value="SF2_C_SNF"/>
    <property type="match status" value="1"/>
</dbReference>
<feature type="domain" description="Helicase ATP-binding" evidence="5">
    <location>
        <begin position="321"/>
        <end position="496"/>
    </location>
</feature>
<dbReference type="GO" id="GO:0016787">
    <property type="term" value="F:hydrolase activity"/>
    <property type="evidence" value="ECO:0007669"/>
    <property type="project" value="UniProtKB-KW"/>
</dbReference>
<gene>
    <name evidence="7" type="ORF">L249_7298</name>
</gene>
<protein>
    <submittedName>
        <fullName evidence="7">Uncharacterized protein</fullName>
    </submittedName>
</protein>
<dbReference type="PROSITE" id="PS51194">
    <property type="entry name" value="HELICASE_CTER"/>
    <property type="match status" value="1"/>
</dbReference>
<evidence type="ECO:0000313" key="7">
    <source>
        <dbReference type="EMBL" id="RCI11421.1"/>
    </source>
</evidence>
<dbReference type="Proteomes" id="UP000253664">
    <property type="component" value="Unassembled WGS sequence"/>
</dbReference>